<sequence>MSPYSVVHPTRYRHHDYHKRQENLSPDLTSSPTPTSPRPNLGPLTTTFTPPTYCTRPNLACSTCKSAWRAQSCAQDSSGPRPEDDTGCWPRATSYPNEPPLVGLGFYSPGVVCPTGYTSACTAAFEASDQSMTIPTPAPFDGRFQFPLVAGETAVGCCPTGYTCASYTENGRQTCHAVATSTRFDAMLCTGTSTSTLNGFFIPFTTDAVTVSSMDLWAPLIQINWQASDLPGFKSTSSSSRSTQARSILTASTASSVPITAALQPANTDTAQSDPALSPPKALSSGAIAGISISCALALLAAALLLFYLYRRRSQARNPNANTNANPNFPSSPTHKSSPSKIHTFSAFTIPLTTTKTTAPDLHSSTHPSEPQFATGPVYELGPGGREKIAVAEGNKIRLDTQSAGFGRGLGVEDDLESPIDGSSPFRLKRGNTVKKKGVGGEGAEDELGDDGDLRERRDEGGGESDAGGTWYRQSEIEGNAKAGAWFRESGAEGDTRASAWLRESSVYEYREDDGWDYSASVKGVAL</sequence>
<feature type="region of interest" description="Disordered" evidence="1">
    <location>
        <begin position="405"/>
        <end position="474"/>
    </location>
</feature>
<keyword evidence="2" id="KW-0812">Transmembrane</keyword>
<comment type="caution">
    <text evidence="3">The sequence shown here is derived from an EMBL/GenBank/DDBJ whole genome shotgun (WGS) entry which is preliminary data.</text>
</comment>
<protein>
    <submittedName>
        <fullName evidence="3">Uncharacterized protein</fullName>
    </submittedName>
</protein>
<feature type="region of interest" description="Disordered" evidence="1">
    <location>
        <begin position="1"/>
        <end position="45"/>
    </location>
</feature>
<name>A0A9P4K5S3_9PLEO</name>
<keyword evidence="2" id="KW-0472">Membrane</keyword>
<dbReference type="AlphaFoldDB" id="A0A9P4K5S3"/>
<evidence type="ECO:0000256" key="2">
    <source>
        <dbReference type="SAM" id="Phobius"/>
    </source>
</evidence>
<dbReference type="Proteomes" id="UP000800093">
    <property type="component" value="Unassembled WGS sequence"/>
</dbReference>
<feature type="compositionally biased region" description="Basic residues" evidence="1">
    <location>
        <begin position="427"/>
        <end position="438"/>
    </location>
</feature>
<proteinExistence type="predicted"/>
<evidence type="ECO:0000313" key="4">
    <source>
        <dbReference type="Proteomes" id="UP000800093"/>
    </source>
</evidence>
<keyword evidence="2" id="KW-1133">Transmembrane helix</keyword>
<dbReference type="EMBL" id="ML986645">
    <property type="protein sequence ID" value="KAF2262040.1"/>
    <property type="molecule type" value="Genomic_DNA"/>
</dbReference>
<evidence type="ECO:0000313" key="3">
    <source>
        <dbReference type="EMBL" id="KAF2262040.1"/>
    </source>
</evidence>
<dbReference type="OrthoDB" id="5429716at2759"/>
<evidence type="ECO:0000256" key="1">
    <source>
        <dbReference type="SAM" id="MobiDB-lite"/>
    </source>
</evidence>
<feature type="region of interest" description="Disordered" evidence="1">
    <location>
        <begin position="317"/>
        <end position="340"/>
    </location>
</feature>
<keyword evidence="4" id="KW-1185">Reference proteome</keyword>
<gene>
    <name evidence="3" type="ORF">CC78DRAFT_325977</name>
</gene>
<accession>A0A9P4K5S3</accession>
<feature type="compositionally biased region" description="Basic and acidic residues" evidence="1">
    <location>
        <begin position="452"/>
        <end position="461"/>
    </location>
</feature>
<feature type="transmembrane region" description="Helical" evidence="2">
    <location>
        <begin position="287"/>
        <end position="310"/>
    </location>
</feature>
<reference evidence="4" key="1">
    <citation type="journal article" date="2020" name="Stud. Mycol.">
        <title>101 Dothideomycetes genomes: A test case for predicting lifestyles and emergence of pathogens.</title>
        <authorList>
            <person name="Haridas S."/>
            <person name="Albert R."/>
            <person name="Binder M."/>
            <person name="Bloem J."/>
            <person name="LaButti K."/>
            <person name="Salamov A."/>
            <person name="Andreopoulos B."/>
            <person name="Baker S."/>
            <person name="Barry K."/>
            <person name="Bills G."/>
            <person name="Bluhm B."/>
            <person name="Cannon C."/>
            <person name="Castanera R."/>
            <person name="Culley D."/>
            <person name="Daum C."/>
            <person name="Ezra D."/>
            <person name="Gonzalez J."/>
            <person name="Henrissat B."/>
            <person name="Kuo A."/>
            <person name="Liang C."/>
            <person name="Lipzen A."/>
            <person name="Lutzoni F."/>
            <person name="Magnuson J."/>
            <person name="Mondo S."/>
            <person name="Nolan M."/>
            <person name="Ohm R."/>
            <person name="Pangilinan J."/>
            <person name="Park H.-J."/>
            <person name="Ramirez L."/>
            <person name="Alfaro M."/>
            <person name="Sun H."/>
            <person name="Tritt A."/>
            <person name="Yoshinaga Y."/>
            <person name="Zwiers L.-H."/>
            <person name="Turgeon B."/>
            <person name="Goodwin S."/>
            <person name="Spatafora J."/>
            <person name="Crous P."/>
            <person name="Grigoriev I."/>
        </authorList>
    </citation>
    <scope>NUCLEOTIDE SEQUENCE [LARGE SCALE GENOMIC DNA]</scope>
    <source>
        <strain evidence="4">CBS 304.66</strain>
    </source>
</reference>
<feature type="compositionally biased region" description="Low complexity" evidence="1">
    <location>
        <begin position="318"/>
        <end position="340"/>
    </location>
</feature>
<organism evidence="3 4">
    <name type="scientific">Lojkania enalia</name>
    <dbReference type="NCBI Taxonomy" id="147567"/>
    <lineage>
        <taxon>Eukaryota</taxon>
        <taxon>Fungi</taxon>
        <taxon>Dikarya</taxon>
        <taxon>Ascomycota</taxon>
        <taxon>Pezizomycotina</taxon>
        <taxon>Dothideomycetes</taxon>
        <taxon>Pleosporomycetidae</taxon>
        <taxon>Pleosporales</taxon>
        <taxon>Pleosporales incertae sedis</taxon>
        <taxon>Lojkania</taxon>
    </lineage>
</organism>